<feature type="domain" description="Alcohol dehydrogenase-like C-terminal" evidence="7">
    <location>
        <begin position="180"/>
        <end position="304"/>
    </location>
</feature>
<keyword evidence="4 6" id="KW-0862">Zinc</keyword>
<evidence type="ECO:0000256" key="5">
    <source>
        <dbReference type="ARBA" id="ARBA00023002"/>
    </source>
</evidence>
<evidence type="ECO:0000256" key="1">
    <source>
        <dbReference type="ARBA" id="ARBA00001947"/>
    </source>
</evidence>
<evidence type="ECO:0000256" key="3">
    <source>
        <dbReference type="ARBA" id="ARBA00022723"/>
    </source>
</evidence>
<sequence length="348" mass="37475">MKALVYTDRNECAIQDRPIPTIQSPTDAIVKMQHTTISGTDLHILSGDLPVVEPGRVLGHEGIGTIASLGSAVSERDLYMGDQVLISCITSCGVCAACRRSLTSHCHSGGGWALGCVIDGTQAEYVRIPHAASSLHRLPTNIDARACVAFSAALPTGYECGTLHANVQPGDRVAIVGAGAVGLSALLTARLYTPSLIVVIDLDETRLAHAKRLGADEVINPVRSDAMERLDELSGEHGFDSAIEAVGRPQTFELCQRLVGPGGSIANIGVHGQRAEIVLDRMWDHNINIKTGLVDTVTIPTLLKLYQSRKIDPSKLFTHQYRFSDIVEAYHSFQHPAKDGMLKVEIQF</sequence>
<evidence type="ECO:0000313" key="9">
    <source>
        <dbReference type="EMBL" id="KAL2869383.1"/>
    </source>
</evidence>
<dbReference type="EMBL" id="JBFXLQ010000010">
    <property type="protein sequence ID" value="KAL2869383.1"/>
    <property type="molecule type" value="Genomic_DNA"/>
</dbReference>
<dbReference type="SUPFAM" id="SSF51735">
    <property type="entry name" value="NAD(P)-binding Rossmann-fold domains"/>
    <property type="match status" value="1"/>
</dbReference>
<evidence type="ECO:0000256" key="2">
    <source>
        <dbReference type="ARBA" id="ARBA00008072"/>
    </source>
</evidence>
<dbReference type="PROSITE" id="PS00059">
    <property type="entry name" value="ADH_ZINC"/>
    <property type="match status" value="1"/>
</dbReference>
<dbReference type="Gene3D" id="3.90.180.10">
    <property type="entry name" value="Medium-chain alcohol dehydrogenases, catalytic domain"/>
    <property type="match status" value="1"/>
</dbReference>
<comment type="cofactor">
    <cofactor evidence="1 6">
        <name>Zn(2+)</name>
        <dbReference type="ChEBI" id="CHEBI:29105"/>
    </cofactor>
</comment>
<proteinExistence type="inferred from homology"/>
<evidence type="ECO:0000256" key="6">
    <source>
        <dbReference type="RuleBase" id="RU361277"/>
    </source>
</evidence>
<dbReference type="Pfam" id="PF08240">
    <property type="entry name" value="ADH_N"/>
    <property type="match status" value="1"/>
</dbReference>
<evidence type="ECO:0000259" key="7">
    <source>
        <dbReference type="Pfam" id="PF00107"/>
    </source>
</evidence>
<dbReference type="PANTHER" id="PTHR42813:SF4">
    <property type="entry name" value="NADP-DEPENDENT ISOPROPANOL DEHYDROGENASE"/>
    <property type="match status" value="1"/>
</dbReference>
<keyword evidence="5" id="KW-0560">Oxidoreductase</keyword>
<dbReference type="GeneID" id="98146069"/>
<evidence type="ECO:0000313" key="10">
    <source>
        <dbReference type="Proteomes" id="UP001610432"/>
    </source>
</evidence>
<gene>
    <name evidence="9" type="ORF">BJX67DRAFT_370942</name>
</gene>
<dbReference type="InterPro" id="IPR013154">
    <property type="entry name" value="ADH-like_N"/>
</dbReference>
<evidence type="ECO:0000256" key="4">
    <source>
        <dbReference type="ARBA" id="ARBA00022833"/>
    </source>
</evidence>
<dbReference type="Gene3D" id="3.40.50.720">
    <property type="entry name" value="NAD(P)-binding Rossmann-like Domain"/>
    <property type="match status" value="1"/>
</dbReference>
<dbReference type="InterPro" id="IPR013149">
    <property type="entry name" value="ADH-like_C"/>
</dbReference>
<dbReference type="InterPro" id="IPR011032">
    <property type="entry name" value="GroES-like_sf"/>
</dbReference>
<dbReference type="Pfam" id="PF00107">
    <property type="entry name" value="ADH_zinc_N"/>
    <property type="match status" value="1"/>
</dbReference>
<dbReference type="Proteomes" id="UP001610432">
    <property type="component" value="Unassembled WGS sequence"/>
</dbReference>
<protein>
    <submittedName>
        <fullName evidence="9">Chaperonin 10-like protein</fullName>
    </submittedName>
</protein>
<keyword evidence="3 6" id="KW-0479">Metal-binding</keyword>
<dbReference type="CDD" id="cd08286">
    <property type="entry name" value="FDH_like_ADH2"/>
    <property type="match status" value="1"/>
</dbReference>
<dbReference type="InterPro" id="IPR036291">
    <property type="entry name" value="NAD(P)-bd_dom_sf"/>
</dbReference>
<reference evidence="9 10" key="1">
    <citation type="submission" date="2024-07" db="EMBL/GenBank/DDBJ databases">
        <title>Section-level genome sequencing and comparative genomics of Aspergillus sections Usti and Cavernicolus.</title>
        <authorList>
            <consortium name="Lawrence Berkeley National Laboratory"/>
            <person name="Nybo J.L."/>
            <person name="Vesth T.C."/>
            <person name="Theobald S."/>
            <person name="Frisvad J.C."/>
            <person name="Larsen T.O."/>
            <person name="Kjaerboelling I."/>
            <person name="Rothschild-Mancinelli K."/>
            <person name="Lyhne E.K."/>
            <person name="Kogle M.E."/>
            <person name="Barry K."/>
            <person name="Clum A."/>
            <person name="Na H."/>
            <person name="Ledsgaard L."/>
            <person name="Lin J."/>
            <person name="Lipzen A."/>
            <person name="Kuo A."/>
            <person name="Riley R."/>
            <person name="Mondo S."/>
            <person name="Labutti K."/>
            <person name="Haridas S."/>
            <person name="Pangalinan J."/>
            <person name="Salamov A.A."/>
            <person name="Simmons B.A."/>
            <person name="Magnuson J.K."/>
            <person name="Chen J."/>
            <person name="Drula E."/>
            <person name="Henrissat B."/>
            <person name="Wiebenga A."/>
            <person name="Lubbers R.J."/>
            <person name="Gomes A.C."/>
            <person name="Macurrencykelacurrency M.R."/>
            <person name="Stajich J."/>
            <person name="Grigoriev I.V."/>
            <person name="Mortensen U.H."/>
            <person name="De Vries R.P."/>
            <person name="Baker S.E."/>
            <person name="Andersen M.R."/>
        </authorList>
    </citation>
    <scope>NUCLEOTIDE SEQUENCE [LARGE SCALE GENOMIC DNA]</scope>
    <source>
        <strain evidence="9 10">CBS 449.75</strain>
    </source>
</reference>
<accession>A0ABR4M194</accession>
<feature type="domain" description="Alcohol dehydrogenase-like N-terminal" evidence="8">
    <location>
        <begin position="25"/>
        <end position="138"/>
    </location>
</feature>
<evidence type="ECO:0000259" key="8">
    <source>
        <dbReference type="Pfam" id="PF08240"/>
    </source>
</evidence>
<dbReference type="SUPFAM" id="SSF50129">
    <property type="entry name" value="GroES-like"/>
    <property type="match status" value="1"/>
</dbReference>
<name>A0ABR4M194_9EURO</name>
<dbReference type="PANTHER" id="PTHR42813">
    <property type="entry name" value="ZINC-TYPE ALCOHOL DEHYDROGENASE-LIKE"/>
    <property type="match status" value="1"/>
</dbReference>
<organism evidence="9 10">
    <name type="scientific">Aspergillus lucknowensis</name>
    <dbReference type="NCBI Taxonomy" id="176173"/>
    <lineage>
        <taxon>Eukaryota</taxon>
        <taxon>Fungi</taxon>
        <taxon>Dikarya</taxon>
        <taxon>Ascomycota</taxon>
        <taxon>Pezizomycotina</taxon>
        <taxon>Eurotiomycetes</taxon>
        <taxon>Eurotiomycetidae</taxon>
        <taxon>Eurotiales</taxon>
        <taxon>Aspergillaceae</taxon>
        <taxon>Aspergillus</taxon>
        <taxon>Aspergillus subgen. Nidulantes</taxon>
    </lineage>
</organism>
<dbReference type="InterPro" id="IPR002328">
    <property type="entry name" value="ADH_Zn_CS"/>
</dbReference>
<keyword evidence="10" id="KW-1185">Reference proteome</keyword>
<dbReference type="RefSeq" id="XP_070888362.1">
    <property type="nucleotide sequence ID" value="XM_071030997.1"/>
</dbReference>
<comment type="similarity">
    <text evidence="2 6">Belongs to the zinc-containing alcohol dehydrogenase family.</text>
</comment>
<comment type="caution">
    <text evidence="9">The sequence shown here is derived from an EMBL/GenBank/DDBJ whole genome shotgun (WGS) entry which is preliminary data.</text>
</comment>